<dbReference type="AlphaFoldDB" id="A0A9J6B692"/>
<keyword evidence="2" id="KW-1185">Reference proteome</keyword>
<dbReference type="OrthoDB" id="1918246at2759"/>
<accession>A0A9J6B692</accession>
<protein>
    <submittedName>
        <fullName evidence="1">Uncharacterized protein</fullName>
    </submittedName>
</protein>
<name>A0A9J6B692_SOLCO</name>
<gene>
    <name evidence="1" type="ORF">H5410_004026</name>
</gene>
<reference evidence="1 2" key="1">
    <citation type="submission" date="2020-09" db="EMBL/GenBank/DDBJ databases">
        <title>De no assembly of potato wild relative species, Solanum commersonii.</title>
        <authorList>
            <person name="Cho K."/>
        </authorList>
    </citation>
    <scope>NUCLEOTIDE SEQUENCE [LARGE SCALE GENOMIC DNA]</scope>
    <source>
        <strain evidence="1">LZ3.2</strain>
        <tissue evidence="1">Leaf</tissue>
    </source>
</reference>
<sequence length="73" mass="8344">MVLEGGFTNQLEAYVIELKESNPGSDVIVISLSKKALAQEKRKFLRMYISFKAMKLDFKEGLRPFIELGDTFL</sequence>
<evidence type="ECO:0000313" key="2">
    <source>
        <dbReference type="Proteomes" id="UP000824120"/>
    </source>
</evidence>
<organism evidence="1 2">
    <name type="scientific">Solanum commersonii</name>
    <name type="common">Commerson's wild potato</name>
    <name type="synonym">Commerson's nightshade</name>
    <dbReference type="NCBI Taxonomy" id="4109"/>
    <lineage>
        <taxon>Eukaryota</taxon>
        <taxon>Viridiplantae</taxon>
        <taxon>Streptophyta</taxon>
        <taxon>Embryophyta</taxon>
        <taxon>Tracheophyta</taxon>
        <taxon>Spermatophyta</taxon>
        <taxon>Magnoliopsida</taxon>
        <taxon>eudicotyledons</taxon>
        <taxon>Gunneridae</taxon>
        <taxon>Pentapetalae</taxon>
        <taxon>asterids</taxon>
        <taxon>lamiids</taxon>
        <taxon>Solanales</taxon>
        <taxon>Solanaceae</taxon>
        <taxon>Solanoideae</taxon>
        <taxon>Solaneae</taxon>
        <taxon>Solanum</taxon>
    </lineage>
</organism>
<proteinExistence type="predicted"/>
<evidence type="ECO:0000313" key="1">
    <source>
        <dbReference type="EMBL" id="KAG5632309.1"/>
    </source>
</evidence>
<dbReference type="EMBL" id="JACXVP010000001">
    <property type="protein sequence ID" value="KAG5632309.1"/>
    <property type="molecule type" value="Genomic_DNA"/>
</dbReference>
<dbReference type="Proteomes" id="UP000824120">
    <property type="component" value="Chromosome 1"/>
</dbReference>
<comment type="caution">
    <text evidence="1">The sequence shown here is derived from an EMBL/GenBank/DDBJ whole genome shotgun (WGS) entry which is preliminary data.</text>
</comment>